<dbReference type="AlphaFoldDB" id="A0A1H8PQ04"/>
<reference evidence="3 4" key="1">
    <citation type="submission" date="2016-10" db="EMBL/GenBank/DDBJ databases">
        <authorList>
            <person name="de Groot N.N."/>
        </authorList>
    </citation>
    <scope>NUCLEOTIDE SEQUENCE [LARGE SCALE GENOMIC DNA]</scope>
    <source>
        <strain evidence="3 4">CGMCC 4.2026</strain>
    </source>
</reference>
<evidence type="ECO:0000313" key="3">
    <source>
        <dbReference type="EMBL" id="SEO44082.1"/>
    </source>
</evidence>
<feature type="region of interest" description="Disordered" evidence="1">
    <location>
        <begin position="61"/>
        <end position="89"/>
    </location>
</feature>
<feature type="compositionally biased region" description="Low complexity" evidence="1">
    <location>
        <begin position="61"/>
        <end position="73"/>
    </location>
</feature>
<proteinExistence type="predicted"/>
<protein>
    <submittedName>
        <fullName evidence="3">Uncharacterized protein</fullName>
    </submittedName>
</protein>
<keyword evidence="2" id="KW-0812">Transmembrane</keyword>
<dbReference type="STRING" id="310780.SAMN05216267_102699"/>
<evidence type="ECO:0000256" key="2">
    <source>
        <dbReference type="SAM" id="Phobius"/>
    </source>
</evidence>
<accession>A0A1H8PQ04</accession>
<dbReference type="Proteomes" id="UP000181951">
    <property type="component" value="Unassembled WGS sequence"/>
</dbReference>
<organism evidence="3 4">
    <name type="scientific">Actinacidiphila rubida</name>
    <dbReference type="NCBI Taxonomy" id="310780"/>
    <lineage>
        <taxon>Bacteria</taxon>
        <taxon>Bacillati</taxon>
        <taxon>Actinomycetota</taxon>
        <taxon>Actinomycetes</taxon>
        <taxon>Kitasatosporales</taxon>
        <taxon>Streptomycetaceae</taxon>
        <taxon>Actinacidiphila</taxon>
    </lineage>
</organism>
<evidence type="ECO:0000256" key="1">
    <source>
        <dbReference type="SAM" id="MobiDB-lite"/>
    </source>
</evidence>
<dbReference type="EMBL" id="FODD01000026">
    <property type="protein sequence ID" value="SEO44082.1"/>
    <property type="molecule type" value="Genomic_DNA"/>
</dbReference>
<name>A0A1H8PQ04_9ACTN</name>
<gene>
    <name evidence="3" type="ORF">SAMN05216267_102699</name>
</gene>
<feature type="transmembrane region" description="Helical" evidence="2">
    <location>
        <begin position="35"/>
        <end position="57"/>
    </location>
</feature>
<keyword evidence="2" id="KW-0472">Membrane</keyword>
<keyword evidence="4" id="KW-1185">Reference proteome</keyword>
<keyword evidence="2" id="KW-1133">Transmembrane helix</keyword>
<sequence>MRRALHDAADTIDPHAWPSREVRGRAARRRRNRRIAACLPLVGAVAAVAAVAGGVALGPDASRPAAARHAPSVPAAPAPPASAAPSPRVDWPSVRVVAPGAVVDVGGHGEKLRLTPVEGCVDWNEGGGWDCRDESDRDGNQPADSVSALTHSYDGGVRYLLTYRGAQAPARMAVTVDGRVRPALVLFPAGRPGWAAGYVDVPASAAGQDTFPPLNLTVWDAHGRVIATFG</sequence>
<evidence type="ECO:0000313" key="4">
    <source>
        <dbReference type="Proteomes" id="UP000181951"/>
    </source>
</evidence>